<keyword evidence="5" id="KW-0472">Membrane</keyword>
<comment type="subcellular location">
    <subcellularLocation>
        <location evidence="1">Cell outer membrane</location>
        <topology evidence="1">Multi-pass membrane protein</topology>
    </subcellularLocation>
</comment>
<evidence type="ECO:0000256" key="5">
    <source>
        <dbReference type="ARBA" id="ARBA00023136"/>
    </source>
</evidence>
<name>E6QNZ3_9ZZZZ</name>
<evidence type="ECO:0000313" key="7">
    <source>
        <dbReference type="EMBL" id="CBI08964.1"/>
    </source>
</evidence>
<reference evidence="7" key="1">
    <citation type="submission" date="2009-10" db="EMBL/GenBank/DDBJ databases">
        <title>Diversity of trophic interactions inside an arsenic-rich microbial ecosystem.</title>
        <authorList>
            <person name="Bertin P.N."/>
            <person name="Heinrich-Salmeron A."/>
            <person name="Pelletier E."/>
            <person name="Goulhen-Chollet F."/>
            <person name="Arsene-Ploetze F."/>
            <person name="Gallien S."/>
            <person name="Calteau A."/>
            <person name="Vallenet D."/>
            <person name="Casiot C."/>
            <person name="Chane-Woon-Ming B."/>
            <person name="Giloteaux L."/>
            <person name="Barakat M."/>
            <person name="Bonnefoy V."/>
            <person name="Bruneel O."/>
            <person name="Chandler M."/>
            <person name="Cleiss J."/>
            <person name="Duran R."/>
            <person name="Elbaz-Poulichet F."/>
            <person name="Fonknechten N."/>
            <person name="Lauga B."/>
            <person name="Mornico D."/>
            <person name="Ortet P."/>
            <person name="Schaeffer C."/>
            <person name="Siguier P."/>
            <person name="Alexander Thil Smith A."/>
            <person name="Van Dorsselaer A."/>
            <person name="Weissenbach J."/>
            <person name="Medigue C."/>
            <person name="Le Paslier D."/>
        </authorList>
    </citation>
    <scope>NUCLEOTIDE SEQUENCE</scope>
</reference>
<keyword evidence="6" id="KW-0998">Cell outer membrane</keyword>
<dbReference type="EMBL" id="CABQ01000298">
    <property type="protein sequence ID" value="CBI08964.1"/>
    <property type="molecule type" value="Genomic_DNA"/>
</dbReference>
<protein>
    <submittedName>
        <fullName evidence="7">Putative long-chain fatty acid transport protein</fullName>
    </submittedName>
</protein>
<dbReference type="GO" id="GO:0009279">
    <property type="term" value="C:cell outer membrane"/>
    <property type="evidence" value="ECO:0007669"/>
    <property type="project" value="UniProtKB-SubCell"/>
</dbReference>
<dbReference type="PANTHER" id="PTHR35093:SF8">
    <property type="entry name" value="OUTER MEMBRANE PROTEIN NMB0088-RELATED"/>
    <property type="match status" value="1"/>
</dbReference>
<keyword evidence="3" id="KW-0812">Transmembrane</keyword>
<evidence type="ECO:0000256" key="1">
    <source>
        <dbReference type="ARBA" id="ARBA00004571"/>
    </source>
</evidence>
<dbReference type="SUPFAM" id="SSF56935">
    <property type="entry name" value="Porins"/>
    <property type="match status" value="1"/>
</dbReference>
<comment type="caution">
    <text evidence="7">The sequence shown here is derived from an EMBL/GenBank/DDBJ whole genome shotgun (WGS) entry which is preliminary data.</text>
</comment>
<organism evidence="7">
    <name type="scientific">mine drainage metagenome</name>
    <dbReference type="NCBI Taxonomy" id="410659"/>
    <lineage>
        <taxon>unclassified sequences</taxon>
        <taxon>metagenomes</taxon>
        <taxon>ecological metagenomes</taxon>
    </lineage>
</organism>
<dbReference type="GO" id="GO:0015483">
    <property type="term" value="F:long-chain fatty acid transporting porin activity"/>
    <property type="evidence" value="ECO:0007669"/>
    <property type="project" value="TreeGrafter"/>
</dbReference>
<dbReference type="InterPro" id="IPR005017">
    <property type="entry name" value="OMPP1/FadL/TodX"/>
</dbReference>
<dbReference type="AlphaFoldDB" id="E6QNZ3"/>
<keyword evidence="2" id="KW-1134">Transmembrane beta strand</keyword>
<evidence type="ECO:0000256" key="2">
    <source>
        <dbReference type="ARBA" id="ARBA00022452"/>
    </source>
</evidence>
<sequence length="188" mass="20447">MSRTYMSRFDRYRGLFAEGGKFDIPANFAGGVAVKPGSKTVVMFDVERILYGQVKSIANSDANQALLGASNGPGFGWKDITVIKTGMDYAVSRLLTVRGGYNYSELPISSSQTFFNLLAPAVTKHHLHLGTTVSFHGGRQMSFAYVHAFENTVYGVNSIPPAAGGGNANLRMYQNSFQLSFGRAKQSR</sequence>
<keyword evidence="4" id="KW-0732">Signal</keyword>
<proteinExistence type="predicted"/>
<evidence type="ECO:0000256" key="4">
    <source>
        <dbReference type="ARBA" id="ARBA00022729"/>
    </source>
</evidence>
<dbReference type="Gene3D" id="2.40.160.60">
    <property type="entry name" value="Outer membrane protein transport protein (OMPP1/FadL/TodX)"/>
    <property type="match status" value="1"/>
</dbReference>
<gene>
    <name evidence="7" type="ORF">CARN6_2498</name>
</gene>
<evidence type="ECO:0000256" key="3">
    <source>
        <dbReference type="ARBA" id="ARBA00022692"/>
    </source>
</evidence>
<dbReference type="PANTHER" id="PTHR35093">
    <property type="entry name" value="OUTER MEMBRANE PROTEIN NMB0088-RELATED"/>
    <property type="match status" value="1"/>
</dbReference>
<accession>E6QNZ3</accession>
<evidence type="ECO:0000256" key="6">
    <source>
        <dbReference type="ARBA" id="ARBA00023237"/>
    </source>
</evidence>